<gene>
    <name evidence="8" type="ORF">SISNIDRAFT_434221</name>
</gene>
<feature type="transmembrane region" description="Helical" evidence="6">
    <location>
        <begin position="187"/>
        <end position="209"/>
    </location>
</feature>
<dbReference type="Pfam" id="PF07690">
    <property type="entry name" value="MFS_1"/>
    <property type="match status" value="1"/>
</dbReference>
<dbReference type="STRING" id="1314777.A0A164MIH2"/>
<evidence type="ECO:0000313" key="8">
    <source>
        <dbReference type="EMBL" id="KZS86741.1"/>
    </source>
</evidence>
<dbReference type="InterPro" id="IPR036259">
    <property type="entry name" value="MFS_trans_sf"/>
</dbReference>
<feature type="transmembrane region" description="Helical" evidence="6">
    <location>
        <begin position="122"/>
        <end position="145"/>
    </location>
</feature>
<dbReference type="GO" id="GO:0016020">
    <property type="term" value="C:membrane"/>
    <property type="evidence" value="ECO:0007669"/>
    <property type="project" value="UniProtKB-SubCell"/>
</dbReference>
<dbReference type="GO" id="GO:0022857">
    <property type="term" value="F:transmembrane transporter activity"/>
    <property type="evidence" value="ECO:0007669"/>
    <property type="project" value="InterPro"/>
</dbReference>
<dbReference type="Gene3D" id="1.20.1250.20">
    <property type="entry name" value="MFS general substrate transporter like domains"/>
    <property type="match status" value="2"/>
</dbReference>
<feature type="transmembrane region" description="Helical" evidence="6">
    <location>
        <begin position="97"/>
        <end position="116"/>
    </location>
</feature>
<evidence type="ECO:0000256" key="2">
    <source>
        <dbReference type="ARBA" id="ARBA00022448"/>
    </source>
</evidence>
<feature type="transmembrane region" description="Helical" evidence="6">
    <location>
        <begin position="396"/>
        <end position="422"/>
    </location>
</feature>
<feature type="transmembrane region" description="Helical" evidence="6">
    <location>
        <begin position="340"/>
        <end position="360"/>
    </location>
</feature>
<feature type="transmembrane region" description="Helical" evidence="6">
    <location>
        <begin position="238"/>
        <end position="257"/>
    </location>
</feature>
<feature type="transmembrane region" description="Helical" evidence="6">
    <location>
        <begin position="306"/>
        <end position="328"/>
    </location>
</feature>
<keyword evidence="9" id="KW-1185">Reference proteome</keyword>
<feature type="domain" description="Major facilitator superfamily (MFS) profile" evidence="7">
    <location>
        <begin position="32"/>
        <end position="501"/>
    </location>
</feature>
<comment type="subcellular location">
    <subcellularLocation>
        <location evidence="1">Membrane</location>
        <topology evidence="1">Multi-pass membrane protein</topology>
    </subcellularLocation>
</comment>
<dbReference type="EMBL" id="KV419470">
    <property type="protein sequence ID" value="KZS86741.1"/>
    <property type="molecule type" value="Genomic_DNA"/>
</dbReference>
<evidence type="ECO:0000256" key="6">
    <source>
        <dbReference type="SAM" id="Phobius"/>
    </source>
</evidence>
<evidence type="ECO:0000256" key="1">
    <source>
        <dbReference type="ARBA" id="ARBA00004141"/>
    </source>
</evidence>
<dbReference type="InterPro" id="IPR020846">
    <property type="entry name" value="MFS_dom"/>
</dbReference>
<reference evidence="8 9" key="1">
    <citation type="journal article" date="2016" name="Mol. Biol. Evol.">
        <title>Comparative Genomics of Early-Diverging Mushroom-Forming Fungi Provides Insights into the Origins of Lignocellulose Decay Capabilities.</title>
        <authorList>
            <person name="Nagy L.G."/>
            <person name="Riley R."/>
            <person name="Tritt A."/>
            <person name="Adam C."/>
            <person name="Daum C."/>
            <person name="Floudas D."/>
            <person name="Sun H."/>
            <person name="Yadav J.S."/>
            <person name="Pangilinan J."/>
            <person name="Larsson K.H."/>
            <person name="Matsuura K."/>
            <person name="Barry K."/>
            <person name="Labutti K."/>
            <person name="Kuo R."/>
            <person name="Ohm R.A."/>
            <person name="Bhattacharya S.S."/>
            <person name="Shirouzu T."/>
            <person name="Yoshinaga Y."/>
            <person name="Martin F.M."/>
            <person name="Grigoriev I.V."/>
            <person name="Hibbett D.S."/>
        </authorList>
    </citation>
    <scope>NUCLEOTIDE SEQUENCE [LARGE SCALE GENOMIC DNA]</scope>
    <source>
        <strain evidence="8 9">HHB9708</strain>
    </source>
</reference>
<feature type="transmembrane region" description="Helical" evidence="6">
    <location>
        <begin position="157"/>
        <end position="181"/>
    </location>
</feature>
<dbReference type="OrthoDB" id="440755at2759"/>
<evidence type="ECO:0000259" key="7">
    <source>
        <dbReference type="PROSITE" id="PS50850"/>
    </source>
</evidence>
<accession>A0A164MIH2</accession>
<keyword evidence="4 6" id="KW-1133">Transmembrane helix</keyword>
<dbReference type="PANTHER" id="PTHR42718:SF9">
    <property type="entry name" value="MAJOR FACILITATOR SUPERFAMILY MULTIDRUG TRANSPORTER MFSC"/>
    <property type="match status" value="1"/>
</dbReference>
<name>A0A164MIH2_9AGAM</name>
<feature type="transmembrane region" description="Helical" evidence="6">
    <location>
        <begin position="434"/>
        <end position="456"/>
    </location>
</feature>
<evidence type="ECO:0000256" key="4">
    <source>
        <dbReference type="ARBA" id="ARBA00022989"/>
    </source>
</evidence>
<keyword evidence="3 6" id="KW-0812">Transmembrane</keyword>
<feature type="transmembrane region" description="Helical" evidence="6">
    <location>
        <begin position="476"/>
        <end position="496"/>
    </location>
</feature>
<dbReference type="SUPFAM" id="SSF103473">
    <property type="entry name" value="MFS general substrate transporter"/>
    <property type="match status" value="1"/>
</dbReference>
<organism evidence="8 9">
    <name type="scientific">Sistotremastrum niveocremeum HHB9708</name>
    <dbReference type="NCBI Taxonomy" id="1314777"/>
    <lineage>
        <taxon>Eukaryota</taxon>
        <taxon>Fungi</taxon>
        <taxon>Dikarya</taxon>
        <taxon>Basidiomycota</taxon>
        <taxon>Agaricomycotina</taxon>
        <taxon>Agaricomycetes</taxon>
        <taxon>Sistotremastrales</taxon>
        <taxon>Sistotremastraceae</taxon>
        <taxon>Sertulicium</taxon>
        <taxon>Sertulicium niveocremeum</taxon>
    </lineage>
</organism>
<feature type="transmembrane region" description="Helical" evidence="6">
    <location>
        <begin position="372"/>
        <end position="390"/>
    </location>
</feature>
<dbReference type="PROSITE" id="PS50850">
    <property type="entry name" value="MFS"/>
    <property type="match status" value="1"/>
</dbReference>
<proteinExistence type="predicted"/>
<dbReference type="Proteomes" id="UP000076722">
    <property type="component" value="Unassembled WGS sequence"/>
</dbReference>
<dbReference type="AlphaFoldDB" id="A0A164MIH2"/>
<evidence type="ECO:0000256" key="5">
    <source>
        <dbReference type="ARBA" id="ARBA00023136"/>
    </source>
</evidence>
<sequence length="529" mass="57762">MESVSNTPTIVEVENEKSSEPAIRSTALRSLLLLLFSLAQFIDIFNISALFAALPVLTTSLEMNAGQAIWVISAYQLTFAAFLLLSGRVSDVYHPKYSFVGGAAWLGSLCLAAGFTKNKFGLIILRALCGLGGALTIPSALNLIAHLYPEEKEQARAIGFFGSSGSIGNMLGLIIGALFVQYTSWSWVFWFAAIMILPIAIICIFIIPLDIVPETTASQSVEDDSPFEKVEKLKGLDIIGVTILTAALILLIFGFTSGTTHSWTTAIVLVPVILSFFLLIAFFWYETRIPEDSAALPPKMWFYPNFAVLFAAALLPYLWWSSGFYIFLSYWQTAIHWSPIMSAIRFLPINVVSFFPLIYAGSISRFFGLKRTTVFGLVLTLISTGLLTIGNSRDRYWPIVFPAFCIGTLGCCLVFANANIAIFRVAPPHMAGTIGAIFNSALQVGAAVGISIVTSIESNIEKKTEGGAQTFKGRSAALWFVFTVVALELIAFVLFFKEAATPIEEVETKEVEVELEKGQSVAREGKTDT</sequence>
<feature type="transmembrane region" description="Helical" evidence="6">
    <location>
        <begin position="68"/>
        <end position="85"/>
    </location>
</feature>
<dbReference type="InterPro" id="IPR011701">
    <property type="entry name" value="MFS"/>
</dbReference>
<feature type="transmembrane region" description="Helical" evidence="6">
    <location>
        <begin position="263"/>
        <end position="285"/>
    </location>
</feature>
<feature type="transmembrane region" description="Helical" evidence="6">
    <location>
        <begin position="31"/>
        <end position="56"/>
    </location>
</feature>
<dbReference type="PANTHER" id="PTHR42718">
    <property type="entry name" value="MAJOR FACILITATOR SUPERFAMILY MULTIDRUG TRANSPORTER MFSC"/>
    <property type="match status" value="1"/>
</dbReference>
<evidence type="ECO:0000256" key="3">
    <source>
        <dbReference type="ARBA" id="ARBA00022692"/>
    </source>
</evidence>
<keyword evidence="2" id="KW-0813">Transport</keyword>
<keyword evidence="5 6" id="KW-0472">Membrane</keyword>
<protein>
    <submittedName>
        <fullName evidence="8">MFS general substrate transporter</fullName>
    </submittedName>
</protein>
<evidence type="ECO:0000313" key="9">
    <source>
        <dbReference type="Proteomes" id="UP000076722"/>
    </source>
</evidence>